<evidence type="ECO:0000256" key="1">
    <source>
        <dbReference type="SAM" id="MobiDB-lite"/>
    </source>
</evidence>
<reference evidence="2 3" key="1">
    <citation type="journal article" date="2021" name="Hortic Res">
        <title>The domestication of Cucurbita argyrosperma as revealed by the genome of its wild relative.</title>
        <authorList>
            <person name="Barrera-Redondo J."/>
            <person name="Sanchez-de la Vega G."/>
            <person name="Aguirre-Liguori J.A."/>
            <person name="Castellanos-Morales G."/>
            <person name="Gutierrez-Guerrero Y.T."/>
            <person name="Aguirre-Dugua X."/>
            <person name="Aguirre-Planter E."/>
            <person name="Tenaillon M.I."/>
            <person name="Lira-Saade R."/>
            <person name="Eguiarte L.E."/>
        </authorList>
    </citation>
    <scope>NUCLEOTIDE SEQUENCE [LARGE SCALE GENOMIC DNA]</scope>
    <source>
        <strain evidence="2">JBR-2021</strain>
    </source>
</reference>
<sequence length="338" mass="36471">MESGRKTEAGESNTHPSKSLSSTLSSASNSSSDSSFELIVNEPGLYVGGTTSDSLKKKELHVAGHPDSDFAFINGNGSPLRDGVIEFPKPAKDKDIKVVVKNSRSGSEETTQYPQTQVMERADNPNSPGYRIPSHVFSRTKSTTPTEWSGASNESLFSIQMGTMSFTREQLCWIGKSGELYRSGELAMSVSQVLNMKHSECGLKGTHPDGDMAATEARCAQTMREVIRENSETNRMGSSTLTESSSQSASVSHQSESSTQSFQFPILSGDGAKSISFKGAEPEKEKANNETNNELQHSASSNPQIPKESSSDESPKADSNVAPPKRWLSCLSCCSFRS</sequence>
<accession>A0AAV6MTI7</accession>
<organism evidence="2 3">
    <name type="scientific">Cucurbita argyrosperma subsp. sororia</name>
    <dbReference type="NCBI Taxonomy" id="37648"/>
    <lineage>
        <taxon>Eukaryota</taxon>
        <taxon>Viridiplantae</taxon>
        <taxon>Streptophyta</taxon>
        <taxon>Embryophyta</taxon>
        <taxon>Tracheophyta</taxon>
        <taxon>Spermatophyta</taxon>
        <taxon>Magnoliopsida</taxon>
        <taxon>eudicotyledons</taxon>
        <taxon>Gunneridae</taxon>
        <taxon>Pentapetalae</taxon>
        <taxon>rosids</taxon>
        <taxon>fabids</taxon>
        <taxon>Cucurbitales</taxon>
        <taxon>Cucurbitaceae</taxon>
        <taxon>Cucurbiteae</taxon>
        <taxon>Cucurbita</taxon>
    </lineage>
</organism>
<proteinExistence type="predicted"/>
<dbReference type="Proteomes" id="UP000685013">
    <property type="component" value="Chromosome 11"/>
</dbReference>
<gene>
    <name evidence="2" type="ORF">SDJN03_16150</name>
</gene>
<dbReference type="PANTHER" id="PTHR33673">
    <property type="entry name" value="SUPPRESSOR SRP40-LIKE PROTEIN"/>
    <property type="match status" value="1"/>
</dbReference>
<name>A0AAV6MTI7_9ROSI</name>
<dbReference type="PANTHER" id="PTHR33673:SF38">
    <property type="entry name" value="CHROMODOMAIN-HELICASE-DNA-BINDING PROTEIN 7-LIKE"/>
    <property type="match status" value="1"/>
</dbReference>
<feature type="region of interest" description="Disordered" evidence="1">
    <location>
        <begin position="229"/>
        <end position="324"/>
    </location>
</feature>
<feature type="non-terminal residue" evidence="2">
    <location>
        <position position="1"/>
    </location>
</feature>
<evidence type="ECO:0000313" key="2">
    <source>
        <dbReference type="EMBL" id="KAG6587585.1"/>
    </source>
</evidence>
<comment type="caution">
    <text evidence="2">The sequence shown here is derived from an EMBL/GenBank/DDBJ whole genome shotgun (WGS) entry which is preliminary data.</text>
</comment>
<feature type="compositionally biased region" description="Low complexity" evidence="1">
    <location>
        <begin position="17"/>
        <end position="35"/>
    </location>
</feature>
<feature type="compositionally biased region" description="Polar residues" evidence="1">
    <location>
        <begin position="137"/>
        <end position="150"/>
    </location>
</feature>
<dbReference type="AlphaFoldDB" id="A0AAV6MTI7"/>
<feature type="region of interest" description="Disordered" evidence="1">
    <location>
        <begin position="120"/>
        <end position="150"/>
    </location>
</feature>
<feature type="compositionally biased region" description="Polar residues" evidence="1">
    <location>
        <begin position="295"/>
        <end position="308"/>
    </location>
</feature>
<feature type="region of interest" description="Disordered" evidence="1">
    <location>
        <begin position="1"/>
        <end position="35"/>
    </location>
</feature>
<protein>
    <submittedName>
        <fullName evidence="2">Uncharacterized protein</fullName>
    </submittedName>
</protein>
<dbReference type="EMBL" id="JAGKQH010000011">
    <property type="protein sequence ID" value="KAG6587585.1"/>
    <property type="molecule type" value="Genomic_DNA"/>
</dbReference>
<keyword evidence="3" id="KW-1185">Reference proteome</keyword>
<feature type="compositionally biased region" description="Low complexity" evidence="1">
    <location>
        <begin position="238"/>
        <end position="261"/>
    </location>
</feature>
<evidence type="ECO:0000313" key="3">
    <source>
        <dbReference type="Proteomes" id="UP000685013"/>
    </source>
</evidence>